<name>A0ABM7HVD6_MYCME</name>
<evidence type="ECO:0000313" key="4">
    <source>
        <dbReference type="Proteomes" id="UP000465622"/>
    </source>
</evidence>
<dbReference type="Pfam" id="PF03808">
    <property type="entry name" value="Glyco_tran_WecG"/>
    <property type="match status" value="1"/>
</dbReference>
<dbReference type="PANTHER" id="PTHR34136:SF1">
    <property type="entry name" value="UDP-N-ACETYL-D-MANNOSAMINURONIC ACID TRANSFERASE"/>
    <property type="match status" value="1"/>
</dbReference>
<proteinExistence type="predicted"/>
<evidence type="ECO:0008006" key="5">
    <source>
        <dbReference type="Google" id="ProtNLM"/>
    </source>
</evidence>
<organism evidence="3 4">
    <name type="scientific">Mycolicibacterium mageritense</name>
    <name type="common">Mycobacterium mageritense</name>
    <dbReference type="NCBI Taxonomy" id="53462"/>
    <lineage>
        <taxon>Bacteria</taxon>
        <taxon>Bacillati</taxon>
        <taxon>Actinomycetota</taxon>
        <taxon>Actinomycetes</taxon>
        <taxon>Mycobacteriales</taxon>
        <taxon>Mycobacteriaceae</taxon>
        <taxon>Mycolicibacterium</taxon>
    </lineage>
</organism>
<keyword evidence="4" id="KW-1185">Reference proteome</keyword>
<accession>A0ABM7HVD6</accession>
<keyword evidence="2" id="KW-0808">Transferase</keyword>
<dbReference type="InterPro" id="IPR004629">
    <property type="entry name" value="WecG_TagA_CpsF"/>
</dbReference>
<dbReference type="CDD" id="cd06533">
    <property type="entry name" value="Glyco_transf_WecG_TagA"/>
    <property type="match status" value="1"/>
</dbReference>
<dbReference type="Proteomes" id="UP000465622">
    <property type="component" value="Chromosome"/>
</dbReference>
<dbReference type="PANTHER" id="PTHR34136">
    <property type="match status" value="1"/>
</dbReference>
<evidence type="ECO:0000256" key="2">
    <source>
        <dbReference type="ARBA" id="ARBA00022679"/>
    </source>
</evidence>
<sequence>MLTLPGRSPAHMRIGDTLVARHTTADVVTTVAQRLCAPGPQLAVGSVNLDHLHHFRPGRNRILDQPEWLWLADGAPVAWRGARLGGAPWPRVTGADLLVPLLDLGAAHGVQVGFLGGMPATHERLAEVLASRHPRAAPPRFWAPARDEIESADACAALAAEIKAARVRLLVVGLGKPRQELWIQRYAKDTGASVLLAFGAAGDFLAGVVDRAPVAYQRYGLEWLYRLKQEPRRLARRYLVQGPAAFARLRHASLAPVTPSSAGQPGRQP</sequence>
<protein>
    <recommendedName>
        <fullName evidence="5">Glycosyltransferase</fullName>
    </recommendedName>
</protein>
<reference evidence="3 4" key="1">
    <citation type="journal article" date="2019" name="Emerg. Microbes Infect.">
        <title>Comprehensive subspecies identification of 175 nontuberculous mycobacteria species based on 7547 genomic profiles.</title>
        <authorList>
            <person name="Matsumoto Y."/>
            <person name="Kinjo T."/>
            <person name="Motooka D."/>
            <person name="Nabeya D."/>
            <person name="Jung N."/>
            <person name="Uechi K."/>
            <person name="Horii T."/>
            <person name="Iida T."/>
            <person name="Fujita J."/>
            <person name="Nakamura S."/>
        </authorList>
    </citation>
    <scope>NUCLEOTIDE SEQUENCE [LARGE SCALE GENOMIC DNA]</scope>
    <source>
        <strain evidence="3 4">JCM 12375</strain>
    </source>
</reference>
<evidence type="ECO:0000256" key="1">
    <source>
        <dbReference type="ARBA" id="ARBA00022676"/>
    </source>
</evidence>
<gene>
    <name evidence="3" type="ORF">MMAGJ_38370</name>
</gene>
<dbReference type="EMBL" id="AP022567">
    <property type="protein sequence ID" value="BBX34555.1"/>
    <property type="molecule type" value="Genomic_DNA"/>
</dbReference>
<evidence type="ECO:0000313" key="3">
    <source>
        <dbReference type="EMBL" id="BBX34555.1"/>
    </source>
</evidence>
<keyword evidence="1" id="KW-0328">Glycosyltransferase</keyword>
<dbReference type="NCBIfam" id="TIGR00696">
    <property type="entry name" value="wecG_tagA_cpsF"/>
    <property type="match status" value="1"/>
</dbReference>